<dbReference type="EMBL" id="BAAAOQ010000008">
    <property type="protein sequence ID" value="GAA2196144.1"/>
    <property type="molecule type" value="Genomic_DNA"/>
</dbReference>
<keyword evidence="3" id="KW-1185">Reference proteome</keyword>
<name>A0ABN3BHE6_9ACTN</name>
<sequence>MQCVYLIMMPGPPVVEKRVVGGTVGPCAPPSRPPSGGGGARWGRPGGILSTAAAGGGQEADGMRQARQGVRAGTVARAGSRRSARARPRQAASVGRRTDVRRA</sequence>
<accession>A0ABN3BHE6</accession>
<feature type="compositionally biased region" description="Basic residues" evidence="1">
    <location>
        <begin position="79"/>
        <end position="88"/>
    </location>
</feature>
<protein>
    <submittedName>
        <fullName evidence="2">Uncharacterized protein</fullName>
    </submittedName>
</protein>
<evidence type="ECO:0000256" key="1">
    <source>
        <dbReference type="SAM" id="MobiDB-lite"/>
    </source>
</evidence>
<feature type="compositionally biased region" description="Gly residues" evidence="1">
    <location>
        <begin position="35"/>
        <end position="46"/>
    </location>
</feature>
<proteinExistence type="predicted"/>
<evidence type="ECO:0000313" key="3">
    <source>
        <dbReference type="Proteomes" id="UP001501391"/>
    </source>
</evidence>
<dbReference type="Proteomes" id="UP001501391">
    <property type="component" value="Unassembled WGS sequence"/>
</dbReference>
<organism evidence="2 3">
    <name type="scientific">Streptomyces bangladeshensis</name>
    <dbReference type="NCBI Taxonomy" id="295352"/>
    <lineage>
        <taxon>Bacteria</taxon>
        <taxon>Bacillati</taxon>
        <taxon>Actinomycetota</taxon>
        <taxon>Actinomycetes</taxon>
        <taxon>Kitasatosporales</taxon>
        <taxon>Streptomycetaceae</taxon>
        <taxon>Streptomyces</taxon>
    </lineage>
</organism>
<reference evidence="2 3" key="1">
    <citation type="journal article" date="2019" name="Int. J. Syst. Evol. Microbiol.">
        <title>The Global Catalogue of Microorganisms (GCM) 10K type strain sequencing project: providing services to taxonomists for standard genome sequencing and annotation.</title>
        <authorList>
            <consortium name="The Broad Institute Genomics Platform"/>
            <consortium name="The Broad Institute Genome Sequencing Center for Infectious Disease"/>
            <person name="Wu L."/>
            <person name="Ma J."/>
        </authorList>
    </citation>
    <scope>NUCLEOTIDE SEQUENCE [LARGE SCALE GENOMIC DNA]</scope>
    <source>
        <strain evidence="2 3">JCM 14924</strain>
    </source>
</reference>
<feature type="compositionally biased region" description="Low complexity" evidence="1">
    <location>
        <begin position="66"/>
        <end position="78"/>
    </location>
</feature>
<comment type="caution">
    <text evidence="2">The sequence shown here is derived from an EMBL/GenBank/DDBJ whole genome shotgun (WGS) entry which is preliminary data.</text>
</comment>
<evidence type="ECO:0000313" key="2">
    <source>
        <dbReference type="EMBL" id="GAA2196144.1"/>
    </source>
</evidence>
<feature type="region of interest" description="Disordered" evidence="1">
    <location>
        <begin position="25"/>
        <end position="103"/>
    </location>
</feature>
<gene>
    <name evidence="2" type="ORF">GCM10009787_29240</name>
</gene>